<protein>
    <recommendedName>
        <fullName evidence="3">DUF4865 family protein</fullName>
    </recommendedName>
</protein>
<sequence>MIVLHCSVALPRDYDMARVRSRIAADGPAMDAAAGLVLFAHGVREAGSGGVGAHRYSQVSVWANTSRMGAYLWGVGGLERVRAQYGRVEVTVSPVAGLQLDRAAMPSATILEIVDGVADADTPLSRLGEAAKDAAAKAIKSRDVHAAIRGLDAQTGRTWACDIRTGLPRDSDGESFELVHLSAPAQP</sequence>
<keyword evidence="2" id="KW-1185">Reference proteome</keyword>
<gene>
    <name evidence="1" type="ORF">Dac01nite_12740</name>
</gene>
<evidence type="ECO:0008006" key="3">
    <source>
        <dbReference type="Google" id="ProtNLM"/>
    </source>
</evidence>
<organism evidence="1 2">
    <name type="scientific">Demequina activiva</name>
    <dbReference type="NCBI Taxonomy" id="1582364"/>
    <lineage>
        <taxon>Bacteria</taxon>
        <taxon>Bacillati</taxon>
        <taxon>Actinomycetota</taxon>
        <taxon>Actinomycetes</taxon>
        <taxon>Micrococcales</taxon>
        <taxon>Demequinaceae</taxon>
        <taxon>Demequina</taxon>
    </lineage>
</organism>
<reference evidence="1" key="1">
    <citation type="submission" date="2021-01" db="EMBL/GenBank/DDBJ databases">
        <title>Whole genome shotgun sequence of Demequina activiva NBRC 110675.</title>
        <authorList>
            <person name="Komaki H."/>
            <person name="Tamura T."/>
        </authorList>
    </citation>
    <scope>NUCLEOTIDE SEQUENCE</scope>
    <source>
        <strain evidence="1">NBRC 110675</strain>
    </source>
</reference>
<evidence type="ECO:0000313" key="2">
    <source>
        <dbReference type="Proteomes" id="UP000652354"/>
    </source>
</evidence>
<evidence type="ECO:0000313" key="1">
    <source>
        <dbReference type="EMBL" id="GIG54522.1"/>
    </source>
</evidence>
<dbReference type="Pfam" id="PF16157">
    <property type="entry name" value="DUF4865"/>
    <property type="match status" value="1"/>
</dbReference>
<dbReference type="AlphaFoldDB" id="A0A919UG66"/>
<dbReference type="EMBL" id="BONR01000002">
    <property type="protein sequence ID" value="GIG54522.1"/>
    <property type="molecule type" value="Genomic_DNA"/>
</dbReference>
<accession>A0A919UG66</accession>
<name>A0A919UG66_9MICO</name>
<dbReference type="Proteomes" id="UP000652354">
    <property type="component" value="Unassembled WGS sequence"/>
</dbReference>
<proteinExistence type="predicted"/>
<dbReference type="InterPro" id="IPR032349">
    <property type="entry name" value="DUF4865"/>
</dbReference>
<comment type="caution">
    <text evidence="1">The sequence shown here is derived from an EMBL/GenBank/DDBJ whole genome shotgun (WGS) entry which is preliminary data.</text>
</comment>
<dbReference type="RefSeq" id="WP_203654570.1">
    <property type="nucleotide sequence ID" value="NZ_BONR01000002.1"/>
</dbReference>